<proteinExistence type="predicted"/>
<evidence type="ECO:0000313" key="3">
    <source>
        <dbReference type="EMBL" id="MFD2162763.1"/>
    </source>
</evidence>
<keyword evidence="4" id="KW-1185">Reference proteome</keyword>
<sequence length="296" mass="33236">MKRINIFLYLLVAAAFTSCEEADPLDIEQYKKEAYLVGANQSNNEALSIVKLPYLETATEEAPTFITVAVGGSKETDRDIQVSVSEAGTAAIDRYNFLYLFSPTDIRYEYLANSFYRIPETTATIKAGQTYANIPIYIKTQPLDPDEKYALTFKVASVSHPDYVSIRVRDTVLMFSFSLNNPYSGGYQMEGEYVKQSNGDKTPVITSRTLKALNHNTIRLIHTANDERSATAPTDLGVSVKVNADNTLEVKPWKNFMLLSGGGTYNPVVKTFDIWYTYKEGTVTYRFEGKYVKNQS</sequence>
<dbReference type="InterPro" id="IPR013728">
    <property type="entry name" value="BT_3987-like_N"/>
</dbReference>
<dbReference type="PROSITE" id="PS51257">
    <property type="entry name" value="PROKAR_LIPOPROTEIN"/>
    <property type="match status" value="1"/>
</dbReference>
<organism evidence="3 4">
    <name type="scientific">Paradesertivirga mongoliensis</name>
    <dbReference type="NCBI Taxonomy" id="2100740"/>
    <lineage>
        <taxon>Bacteria</taxon>
        <taxon>Pseudomonadati</taxon>
        <taxon>Bacteroidota</taxon>
        <taxon>Sphingobacteriia</taxon>
        <taxon>Sphingobacteriales</taxon>
        <taxon>Sphingobacteriaceae</taxon>
        <taxon>Paradesertivirga</taxon>
    </lineage>
</organism>
<evidence type="ECO:0000259" key="2">
    <source>
        <dbReference type="Pfam" id="PF14274"/>
    </source>
</evidence>
<dbReference type="InterPro" id="IPR025371">
    <property type="entry name" value="BT_3044-like_C"/>
</dbReference>
<dbReference type="Proteomes" id="UP001597387">
    <property type="component" value="Unassembled WGS sequence"/>
</dbReference>
<accession>A0ABW4ZKZ8</accession>
<gene>
    <name evidence="3" type="ORF">ACFSJU_10200</name>
</gene>
<dbReference type="Pfam" id="PF08522">
    <property type="entry name" value="BT_3987-like_N"/>
    <property type="match status" value="1"/>
</dbReference>
<feature type="domain" description="BT-3044-like C-terminal" evidence="2">
    <location>
        <begin position="172"/>
        <end position="290"/>
    </location>
</feature>
<name>A0ABW4ZKZ8_9SPHI</name>
<dbReference type="RefSeq" id="WP_255902954.1">
    <property type="nucleotide sequence ID" value="NZ_JAFMZO010000003.1"/>
</dbReference>
<evidence type="ECO:0000259" key="1">
    <source>
        <dbReference type="Pfam" id="PF08522"/>
    </source>
</evidence>
<comment type="caution">
    <text evidence="3">The sequence shown here is derived from an EMBL/GenBank/DDBJ whole genome shotgun (WGS) entry which is preliminary data.</text>
</comment>
<dbReference type="Pfam" id="PF14274">
    <property type="entry name" value="BT_3044-like_C"/>
    <property type="match status" value="1"/>
</dbReference>
<evidence type="ECO:0000313" key="4">
    <source>
        <dbReference type="Proteomes" id="UP001597387"/>
    </source>
</evidence>
<feature type="domain" description="BT-3987-like N-terminal" evidence="1">
    <location>
        <begin position="30"/>
        <end position="161"/>
    </location>
</feature>
<protein>
    <submittedName>
        <fullName evidence="3">BT_3044 domain-containing protein</fullName>
    </submittedName>
</protein>
<dbReference type="EMBL" id="JBHUHZ010000001">
    <property type="protein sequence ID" value="MFD2162763.1"/>
    <property type="molecule type" value="Genomic_DNA"/>
</dbReference>
<reference evidence="4" key="1">
    <citation type="journal article" date="2019" name="Int. J. Syst. Evol. Microbiol.">
        <title>The Global Catalogue of Microorganisms (GCM) 10K type strain sequencing project: providing services to taxonomists for standard genome sequencing and annotation.</title>
        <authorList>
            <consortium name="The Broad Institute Genomics Platform"/>
            <consortium name="The Broad Institute Genome Sequencing Center for Infectious Disease"/>
            <person name="Wu L."/>
            <person name="Ma J."/>
        </authorList>
    </citation>
    <scope>NUCLEOTIDE SEQUENCE [LARGE SCALE GENOMIC DNA]</scope>
    <source>
        <strain evidence="4">KCTC 42217</strain>
    </source>
</reference>
<dbReference type="Gene3D" id="2.60.40.1740">
    <property type="entry name" value="hypothetical protein (bacova_03559)"/>
    <property type="match status" value="1"/>
</dbReference>